<comment type="caution">
    <text evidence="2">The sequence shown here is derived from an EMBL/GenBank/DDBJ whole genome shotgun (WGS) entry which is preliminary data.</text>
</comment>
<name>A0A645JNA6_9ZZZZ</name>
<gene>
    <name evidence="2" type="ORF">SDC9_209558</name>
</gene>
<reference evidence="2" key="1">
    <citation type="submission" date="2019-08" db="EMBL/GenBank/DDBJ databases">
        <authorList>
            <person name="Kucharzyk K."/>
            <person name="Murdoch R.W."/>
            <person name="Higgins S."/>
            <person name="Loffler F."/>
        </authorList>
    </citation>
    <scope>NUCLEOTIDE SEQUENCE</scope>
</reference>
<accession>A0A645JNA6</accession>
<organism evidence="2">
    <name type="scientific">bioreactor metagenome</name>
    <dbReference type="NCBI Taxonomy" id="1076179"/>
    <lineage>
        <taxon>unclassified sequences</taxon>
        <taxon>metagenomes</taxon>
        <taxon>ecological metagenomes</taxon>
    </lineage>
</organism>
<evidence type="ECO:0000256" key="1">
    <source>
        <dbReference type="SAM" id="MobiDB-lite"/>
    </source>
</evidence>
<sequence>MGGCIHMRACMGIKGEQGFRKPILRNSIGRGKGRRLRPGKHGHVRPDRMGQIKNMH</sequence>
<protein>
    <submittedName>
        <fullName evidence="2">Uncharacterized protein</fullName>
    </submittedName>
</protein>
<evidence type="ECO:0000313" key="2">
    <source>
        <dbReference type="EMBL" id="MPN61814.1"/>
    </source>
</evidence>
<dbReference type="AlphaFoldDB" id="A0A645JNA6"/>
<feature type="compositionally biased region" description="Basic residues" evidence="1">
    <location>
        <begin position="31"/>
        <end position="43"/>
    </location>
</feature>
<dbReference type="EMBL" id="VSSQ01138985">
    <property type="protein sequence ID" value="MPN61814.1"/>
    <property type="molecule type" value="Genomic_DNA"/>
</dbReference>
<feature type="region of interest" description="Disordered" evidence="1">
    <location>
        <begin position="29"/>
        <end position="56"/>
    </location>
</feature>
<proteinExistence type="predicted"/>